<gene>
    <name evidence="2" type="ORF">SAPINGB_P006139</name>
</gene>
<dbReference type="GO" id="GO:0015038">
    <property type="term" value="F:glutathione disulfide oxidoreductase activity"/>
    <property type="evidence" value="ECO:0007669"/>
    <property type="project" value="TreeGrafter"/>
</dbReference>
<dbReference type="Proteomes" id="UP000398389">
    <property type="component" value="Unassembled WGS sequence"/>
</dbReference>
<evidence type="ECO:0000259" key="1">
    <source>
        <dbReference type="Pfam" id="PF00462"/>
    </source>
</evidence>
<dbReference type="EMBL" id="CABVLU010000005">
    <property type="protein sequence ID" value="VVT58304.1"/>
    <property type="molecule type" value="Genomic_DNA"/>
</dbReference>
<dbReference type="InterPro" id="IPR002109">
    <property type="entry name" value="Glutaredoxin"/>
</dbReference>
<dbReference type="PANTHER" id="PTHR45694:SF18">
    <property type="entry name" value="GLUTAREDOXIN-1-RELATED"/>
    <property type="match status" value="1"/>
</dbReference>
<dbReference type="Gene3D" id="3.40.30.10">
    <property type="entry name" value="Glutaredoxin"/>
    <property type="match status" value="2"/>
</dbReference>
<evidence type="ECO:0000313" key="3">
    <source>
        <dbReference type="Proteomes" id="UP000398389"/>
    </source>
</evidence>
<dbReference type="PANTHER" id="PTHR45694">
    <property type="entry name" value="GLUTAREDOXIN 2"/>
    <property type="match status" value="1"/>
</dbReference>
<dbReference type="SUPFAM" id="SSF52833">
    <property type="entry name" value="Thioredoxin-like"/>
    <property type="match status" value="1"/>
</dbReference>
<sequence length="118" mass="12836">MLKLYRGISTVAAAVPGRLIVALDGPDIKKGLDGLIKSNPVFMASKSYCPYCSRAKTILDLLRVEYAYIELDHMIPSVFIGTRHVGGSSDLAQLSEDDKLRGLLEKAGARFLPAQSKI</sequence>
<name>A0A5E8C3H1_9ASCO</name>
<accession>A0A5E8C3H1</accession>
<dbReference type="GeneID" id="43584953"/>
<dbReference type="AlphaFoldDB" id="A0A5E8C3H1"/>
<dbReference type="GO" id="GO:0034599">
    <property type="term" value="P:cellular response to oxidative stress"/>
    <property type="evidence" value="ECO:0007669"/>
    <property type="project" value="TreeGrafter"/>
</dbReference>
<dbReference type="GO" id="GO:0005737">
    <property type="term" value="C:cytoplasm"/>
    <property type="evidence" value="ECO:0007669"/>
    <property type="project" value="TreeGrafter"/>
</dbReference>
<dbReference type="InterPro" id="IPR036249">
    <property type="entry name" value="Thioredoxin-like_sf"/>
</dbReference>
<dbReference type="PROSITE" id="PS00195">
    <property type="entry name" value="GLUTAREDOXIN_1"/>
    <property type="match status" value="1"/>
</dbReference>
<keyword evidence="3" id="KW-1185">Reference proteome</keyword>
<dbReference type="Pfam" id="PF00462">
    <property type="entry name" value="Glutaredoxin"/>
    <property type="match status" value="1"/>
</dbReference>
<dbReference type="RefSeq" id="XP_031856744.1">
    <property type="nucleotide sequence ID" value="XM_032000853.1"/>
</dbReference>
<dbReference type="OrthoDB" id="418495at2759"/>
<proteinExistence type="predicted"/>
<reference evidence="2 3" key="1">
    <citation type="submission" date="2019-09" db="EMBL/GenBank/DDBJ databases">
        <authorList>
            <person name="Brejova B."/>
        </authorList>
    </citation>
    <scope>NUCLEOTIDE SEQUENCE [LARGE SCALE GENOMIC DNA]</scope>
</reference>
<feature type="domain" description="Glutaredoxin" evidence="1">
    <location>
        <begin position="41"/>
        <end position="73"/>
    </location>
</feature>
<dbReference type="InterPro" id="IPR011767">
    <property type="entry name" value="GLR_AS"/>
</dbReference>
<evidence type="ECO:0000313" key="2">
    <source>
        <dbReference type="EMBL" id="VVT58304.1"/>
    </source>
</evidence>
<organism evidence="2 3">
    <name type="scientific">Magnusiomyces paraingens</name>
    <dbReference type="NCBI Taxonomy" id="2606893"/>
    <lineage>
        <taxon>Eukaryota</taxon>
        <taxon>Fungi</taxon>
        <taxon>Dikarya</taxon>
        <taxon>Ascomycota</taxon>
        <taxon>Saccharomycotina</taxon>
        <taxon>Dipodascomycetes</taxon>
        <taxon>Dipodascales</taxon>
        <taxon>Dipodascaceae</taxon>
        <taxon>Magnusiomyces</taxon>
    </lineage>
</organism>
<dbReference type="PROSITE" id="PS51354">
    <property type="entry name" value="GLUTAREDOXIN_2"/>
    <property type="match status" value="1"/>
</dbReference>
<protein>
    <recommendedName>
        <fullName evidence="1">Glutaredoxin domain-containing protein</fullName>
    </recommendedName>
</protein>